<organism evidence="7 8">
    <name type="scientific">Pseudomonas capeferrum</name>
    <dbReference type="NCBI Taxonomy" id="1495066"/>
    <lineage>
        <taxon>Bacteria</taxon>
        <taxon>Pseudomonadati</taxon>
        <taxon>Pseudomonadota</taxon>
        <taxon>Gammaproteobacteria</taxon>
        <taxon>Pseudomonadales</taxon>
        <taxon>Pseudomonadaceae</taxon>
        <taxon>Pseudomonas</taxon>
    </lineage>
</organism>
<keyword evidence="4 6" id="KW-1133">Transmembrane helix</keyword>
<dbReference type="SUPFAM" id="SSF103473">
    <property type="entry name" value="MFS general substrate transporter"/>
    <property type="match status" value="1"/>
</dbReference>
<evidence type="ECO:0000313" key="8">
    <source>
        <dbReference type="Proteomes" id="UP001214301"/>
    </source>
</evidence>
<feature type="transmembrane region" description="Helical" evidence="6">
    <location>
        <begin position="21"/>
        <end position="42"/>
    </location>
</feature>
<dbReference type="InterPro" id="IPR002528">
    <property type="entry name" value="MATE_fam"/>
</dbReference>
<feature type="transmembrane region" description="Helical" evidence="6">
    <location>
        <begin position="348"/>
        <end position="374"/>
    </location>
</feature>
<keyword evidence="8" id="KW-1185">Reference proteome</keyword>
<feature type="transmembrane region" description="Helical" evidence="6">
    <location>
        <begin position="266"/>
        <end position="290"/>
    </location>
</feature>
<evidence type="ECO:0000256" key="6">
    <source>
        <dbReference type="SAM" id="Phobius"/>
    </source>
</evidence>
<gene>
    <name evidence="7" type="ORF">PMC74_06655</name>
</gene>
<protein>
    <submittedName>
        <fullName evidence="7">MATE family efflux transporter</fullName>
    </submittedName>
</protein>
<feature type="transmembrane region" description="Helical" evidence="6">
    <location>
        <begin position="129"/>
        <end position="150"/>
    </location>
</feature>
<feature type="transmembrane region" description="Helical" evidence="6">
    <location>
        <begin position="162"/>
        <end position="181"/>
    </location>
</feature>
<evidence type="ECO:0000256" key="2">
    <source>
        <dbReference type="ARBA" id="ARBA00022475"/>
    </source>
</evidence>
<feature type="transmembrane region" description="Helical" evidence="6">
    <location>
        <begin position="193"/>
        <end position="211"/>
    </location>
</feature>
<name>A0ABY7RD51_9PSED</name>
<comment type="subcellular location">
    <subcellularLocation>
        <location evidence="1">Cell membrane</location>
        <topology evidence="1">Multi-pass membrane protein</topology>
    </subcellularLocation>
</comment>
<dbReference type="InterPro" id="IPR050833">
    <property type="entry name" value="Poly_Biosynth_Transport"/>
</dbReference>
<accession>A0ABY7RD51</accession>
<proteinExistence type="predicted"/>
<keyword evidence="5 6" id="KW-0472">Membrane</keyword>
<dbReference type="InterPro" id="IPR036259">
    <property type="entry name" value="MFS_trans_sf"/>
</dbReference>
<dbReference type="Pfam" id="PF01554">
    <property type="entry name" value="MatE"/>
    <property type="match status" value="1"/>
</dbReference>
<reference evidence="7 8" key="1">
    <citation type="journal article" date="2020" name="Front. Microbiol.">
        <title>Toward Biorecycling: Isolation of a Soil Bacterium That Grows on a Polyurethane Oligomer and Monomer.</title>
        <authorList>
            <person name="Espinosa M.J.C."/>
            <person name="Blanco A.C."/>
            <person name="Schmidgall T."/>
            <person name="Atanasoff-Kardjalieff A.K."/>
            <person name="Kappelmeyer U."/>
            <person name="Tischler D."/>
            <person name="Pieper D.H."/>
            <person name="Heipieper H.J."/>
            <person name="Eberlein C."/>
        </authorList>
    </citation>
    <scope>NUCLEOTIDE SEQUENCE [LARGE SCALE GENOMIC DNA]</scope>
    <source>
        <strain evidence="7 8">TDA1</strain>
    </source>
</reference>
<feature type="transmembrane region" description="Helical" evidence="6">
    <location>
        <begin position="386"/>
        <end position="413"/>
    </location>
</feature>
<feature type="transmembrane region" description="Helical" evidence="6">
    <location>
        <begin position="96"/>
        <end position="117"/>
    </location>
</feature>
<dbReference type="Proteomes" id="UP001214301">
    <property type="component" value="Chromosome"/>
</dbReference>
<sequence length="458" mass="48974">MSKGKVTNALSSPIAASIAAIFGRFLLLGAGALTGIIIPLTMPQASVGVFFLAQSLIAALATVGQLGLSITAPACISTAQGHRDSGQVKQVIRRTLLIAVLSTLALAIGFNLFMQVFSRYEGADLLRLLHAIAPLVSISMVLAAMTTILSEQHRALGHFVQASFLTTGASVASAATVILAWRGELQLNLDMLVLAGAVGASCTALLGAYSLRRWYRAQAASKPATDIGYATLLRETRPNLTTTVVLFVMSQADLWIIAWFGDAEGLAIYGLATRLAALVLIPLAVINTVVAPSIGRIWVRGKKRYLQRVLGVGAGAATLLGLMGYLLFIACGQFLLTHVWSSDYADAYYIFAILGMSQLAQTYAGTAGFVLMMLQKQHVAMRISVVSGACMIAVGLLAMWLYGIIGLAVVYSLGGVCQSLAQIYCVKRIFNLNTTADYTSLRRFVRLYYRRKVSHGRQ</sequence>
<feature type="transmembrane region" description="Helical" evidence="6">
    <location>
        <begin position="310"/>
        <end position="336"/>
    </location>
</feature>
<dbReference type="RefSeq" id="WP_156310849.1">
    <property type="nucleotide sequence ID" value="NZ_CP116669.1"/>
</dbReference>
<feature type="transmembrane region" description="Helical" evidence="6">
    <location>
        <begin position="48"/>
        <end position="76"/>
    </location>
</feature>
<evidence type="ECO:0000313" key="7">
    <source>
        <dbReference type="EMBL" id="WCI01577.1"/>
    </source>
</evidence>
<dbReference type="PANTHER" id="PTHR30250:SF11">
    <property type="entry name" value="O-ANTIGEN TRANSPORTER-RELATED"/>
    <property type="match status" value="1"/>
</dbReference>
<dbReference type="EMBL" id="CP116669">
    <property type="protein sequence ID" value="WCI01577.1"/>
    <property type="molecule type" value="Genomic_DNA"/>
</dbReference>
<evidence type="ECO:0000256" key="4">
    <source>
        <dbReference type="ARBA" id="ARBA00022989"/>
    </source>
</evidence>
<evidence type="ECO:0000256" key="1">
    <source>
        <dbReference type="ARBA" id="ARBA00004651"/>
    </source>
</evidence>
<feature type="transmembrane region" description="Helical" evidence="6">
    <location>
        <begin position="240"/>
        <end position="260"/>
    </location>
</feature>
<dbReference type="PANTHER" id="PTHR30250">
    <property type="entry name" value="PST FAMILY PREDICTED COLANIC ACID TRANSPORTER"/>
    <property type="match status" value="1"/>
</dbReference>
<keyword evidence="2" id="KW-1003">Cell membrane</keyword>
<keyword evidence="3 6" id="KW-0812">Transmembrane</keyword>
<evidence type="ECO:0000256" key="5">
    <source>
        <dbReference type="ARBA" id="ARBA00023136"/>
    </source>
</evidence>
<evidence type="ECO:0000256" key="3">
    <source>
        <dbReference type="ARBA" id="ARBA00022692"/>
    </source>
</evidence>